<evidence type="ECO:0000256" key="2">
    <source>
        <dbReference type="ARBA" id="ARBA00022729"/>
    </source>
</evidence>
<feature type="domain" description="PAS" evidence="5">
    <location>
        <begin position="335"/>
        <end position="410"/>
    </location>
</feature>
<organism evidence="6 7">
    <name type="scientific">Pseudomonas fluorescens</name>
    <dbReference type="NCBI Taxonomy" id="294"/>
    <lineage>
        <taxon>Bacteria</taxon>
        <taxon>Pseudomonadati</taxon>
        <taxon>Pseudomonadota</taxon>
        <taxon>Gammaproteobacteria</taxon>
        <taxon>Pseudomonadales</taxon>
        <taxon>Pseudomonadaceae</taxon>
        <taxon>Pseudomonas</taxon>
    </lineage>
</organism>
<keyword evidence="4" id="KW-0472">Membrane</keyword>
<dbReference type="SUPFAM" id="SSF55785">
    <property type="entry name" value="PYP-like sensor domain (PAS domain)"/>
    <property type="match status" value="1"/>
</dbReference>
<proteinExistence type="inferred from homology"/>
<dbReference type="CDD" id="cd13707">
    <property type="entry name" value="PBP2_BvgS_D2"/>
    <property type="match status" value="1"/>
</dbReference>
<dbReference type="CDD" id="cd00130">
    <property type="entry name" value="PAS"/>
    <property type="match status" value="1"/>
</dbReference>
<dbReference type="SMART" id="SM00062">
    <property type="entry name" value="PBPb"/>
    <property type="match status" value="1"/>
</dbReference>
<evidence type="ECO:0000313" key="6">
    <source>
        <dbReference type="EMBL" id="ALI06434.1"/>
    </source>
</evidence>
<dbReference type="InterPro" id="IPR000014">
    <property type="entry name" value="PAS"/>
</dbReference>
<dbReference type="SUPFAM" id="SSF53850">
    <property type="entry name" value="Periplasmic binding protein-like II"/>
    <property type="match status" value="1"/>
</dbReference>
<sequence length="462" mass="52232">MSFFIKGKPALGWVMGLALMYWTQGGNAAPLAAFETPPPNPGERLVLDAQELKWIKENPRVIVATMQFPLYLFKNEQGQWNGLNHDVLQRIAHMTGLEFVHRESFSPGELLTMLENGEADMTTLLAMNEERRDFLSFSHAFGGSGWVFVGRDGESSLHSLEQLEGKVLALPARHALEAEIRRDYPAIKLRTTKTFGEARALVESREAYATIENETGVHLYPAGQLQVGSGLEGKWEPDYLAVRQDLTVLLSILNKALEAFPAEDMRALRSKWMAGATPVQAPSIWERMSRWGYWCVTVVVVFGLLSLLWNRRLQIQIDQRLKAEAVLKDQLMLQRALMDAIPDPIFICDLEGRLIMCNKSYEDQFATRFEKLRGTRLTDSASFPPATAELLHGEVMEQLRTGQSRFVDRQLMFSGGLREIYHWSVPFYGADGQLRGILGGWTDVGRRWRRCDRGLSEPAVTS</sequence>
<dbReference type="InterPro" id="IPR001638">
    <property type="entry name" value="Solute-binding_3/MltF_N"/>
</dbReference>
<dbReference type="SMART" id="SM00091">
    <property type="entry name" value="PAS"/>
    <property type="match status" value="1"/>
</dbReference>
<dbReference type="InterPro" id="IPR049871">
    <property type="entry name" value="BvgS-like_periplasmic2"/>
</dbReference>
<dbReference type="InterPro" id="IPR013656">
    <property type="entry name" value="PAS_4"/>
</dbReference>
<name>A0A0N9W5C2_PSEFL</name>
<dbReference type="Gene3D" id="3.30.450.20">
    <property type="entry name" value="PAS domain"/>
    <property type="match status" value="1"/>
</dbReference>
<dbReference type="AlphaFoldDB" id="A0A0N9W5C2"/>
<keyword evidence="4" id="KW-1133">Transmembrane helix</keyword>
<evidence type="ECO:0000256" key="4">
    <source>
        <dbReference type="SAM" id="Phobius"/>
    </source>
</evidence>
<reference evidence="6 7" key="2">
    <citation type="journal article" date="2018" name="Nature">
        <title>Mutant phenotypes for thousands of bacterial genes of unknown function.</title>
        <authorList>
            <person name="Price M.N."/>
            <person name="Wetmore K.M."/>
            <person name="Waters R.J."/>
            <person name="Callaghan M."/>
            <person name="Ray J."/>
            <person name="Liu H."/>
            <person name="Kuehl J.V."/>
            <person name="Melnyk R.A."/>
            <person name="Lamson J.S."/>
            <person name="Suh Y."/>
            <person name="Carlson H.K."/>
            <person name="Esquivel Z."/>
            <person name="Sadeeshkumar H."/>
            <person name="Chakraborty R."/>
            <person name="Zane G.M."/>
            <person name="Rubin B.E."/>
            <person name="Wall J.D."/>
            <person name="Visel A."/>
            <person name="Bristow J."/>
            <person name="Blow M.J."/>
            <person name="Arkin A.P."/>
            <person name="Deutschbauer A.M."/>
        </authorList>
    </citation>
    <scope>NUCLEOTIDE SEQUENCE [LARGE SCALE GENOMIC DNA]</scope>
    <source>
        <strain evidence="6 7">FW300-N2C3</strain>
    </source>
</reference>
<keyword evidence="3 6" id="KW-0418">Kinase</keyword>
<protein>
    <submittedName>
        <fullName evidence="6">Histidine kinase</fullName>
    </submittedName>
</protein>
<keyword evidence="3 6" id="KW-0808">Transferase</keyword>
<comment type="similarity">
    <text evidence="1">Belongs to the bacterial solute-binding protein 3 family.</text>
</comment>
<dbReference type="Proteomes" id="UP000059425">
    <property type="component" value="Chromosome"/>
</dbReference>
<gene>
    <name evidence="6" type="ORF">AO356_06365</name>
</gene>
<evidence type="ECO:0000256" key="1">
    <source>
        <dbReference type="ARBA" id="ARBA00010333"/>
    </source>
</evidence>
<dbReference type="Pfam" id="PF08448">
    <property type="entry name" value="PAS_4"/>
    <property type="match status" value="1"/>
</dbReference>
<evidence type="ECO:0000313" key="7">
    <source>
        <dbReference type="Proteomes" id="UP000059425"/>
    </source>
</evidence>
<dbReference type="EMBL" id="CP012831">
    <property type="protein sequence ID" value="ALI06434.1"/>
    <property type="molecule type" value="Genomic_DNA"/>
</dbReference>
<keyword evidence="2" id="KW-0732">Signal</keyword>
<evidence type="ECO:0000256" key="3">
    <source>
        <dbReference type="ARBA" id="ARBA00022777"/>
    </source>
</evidence>
<dbReference type="OrthoDB" id="9797243at2"/>
<dbReference type="InterPro" id="IPR035965">
    <property type="entry name" value="PAS-like_dom_sf"/>
</dbReference>
<dbReference type="Gene3D" id="3.40.190.10">
    <property type="entry name" value="Periplasmic binding protein-like II"/>
    <property type="match status" value="2"/>
</dbReference>
<dbReference type="GO" id="GO:0016301">
    <property type="term" value="F:kinase activity"/>
    <property type="evidence" value="ECO:0007669"/>
    <property type="project" value="UniProtKB-KW"/>
</dbReference>
<dbReference type="RefSeq" id="WP_060739053.1">
    <property type="nucleotide sequence ID" value="NZ_CP012831.1"/>
</dbReference>
<evidence type="ECO:0000259" key="5">
    <source>
        <dbReference type="PROSITE" id="PS50112"/>
    </source>
</evidence>
<feature type="transmembrane region" description="Helical" evidence="4">
    <location>
        <begin position="291"/>
        <end position="310"/>
    </location>
</feature>
<accession>A0A0N9W5C2</accession>
<dbReference type="Pfam" id="PF00497">
    <property type="entry name" value="SBP_bac_3"/>
    <property type="match status" value="1"/>
</dbReference>
<keyword evidence="4" id="KW-0812">Transmembrane</keyword>
<dbReference type="PANTHER" id="PTHR35936">
    <property type="entry name" value="MEMBRANE-BOUND LYTIC MUREIN TRANSGLYCOSYLASE F"/>
    <property type="match status" value="1"/>
</dbReference>
<dbReference type="PROSITE" id="PS50112">
    <property type="entry name" value="PAS"/>
    <property type="match status" value="1"/>
</dbReference>
<reference evidence="7" key="1">
    <citation type="submission" date="2015-09" db="EMBL/GenBank/DDBJ databases">
        <title>Whole genome sequence of Pseudomonas fluorescens FW300-N2C3.</title>
        <authorList>
            <person name="Ray J."/>
            <person name="Melnyk R."/>
            <person name="Deutschbauer A."/>
        </authorList>
    </citation>
    <scope>NUCLEOTIDE SEQUENCE [LARGE SCALE GENOMIC DNA]</scope>
    <source>
        <strain evidence="7">FW300-N2C3</strain>
    </source>
</reference>